<organism evidence="8 9">
    <name type="scientific">Marinomonas ushuaiensis DSM 15871</name>
    <dbReference type="NCBI Taxonomy" id="1122207"/>
    <lineage>
        <taxon>Bacteria</taxon>
        <taxon>Pseudomonadati</taxon>
        <taxon>Pseudomonadota</taxon>
        <taxon>Gammaproteobacteria</taxon>
        <taxon>Oceanospirillales</taxon>
        <taxon>Oceanospirillaceae</taxon>
        <taxon>Marinomonas</taxon>
    </lineage>
</organism>
<dbReference type="OrthoDB" id="2489132at2"/>
<feature type="coiled-coil region" evidence="5">
    <location>
        <begin position="484"/>
        <end position="522"/>
    </location>
</feature>
<dbReference type="PATRIC" id="fig|1122207.3.peg.2118"/>
<dbReference type="InterPro" id="IPR004089">
    <property type="entry name" value="MCPsignal_dom"/>
</dbReference>
<keyword evidence="9" id="KW-1185">Reference proteome</keyword>
<evidence type="ECO:0000256" key="5">
    <source>
        <dbReference type="SAM" id="Coils"/>
    </source>
</evidence>
<dbReference type="GO" id="GO:0004888">
    <property type="term" value="F:transmembrane signaling receptor activity"/>
    <property type="evidence" value="ECO:0007669"/>
    <property type="project" value="InterPro"/>
</dbReference>
<evidence type="ECO:0000313" key="8">
    <source>
        <dbReference type="EMBL" id="ETX10506.1"/>
    </source>
</evidence>
<dbReference type="SMART" id="SM00304">
    <property type="entry name" value="HAMP"/>
    <property type="match status" value="1"/>
</dbReference>
<dbReference type="GO" id="GO:0007165">
    <property type="term" value="P:signal transduction"/>
    <property type="evidence" value="ECO:0007669"/>
    <property type="project" value="UniProtKB-KW"/>
</dbReference>
<evidence type="ECO:0000313" key="9">
    <source>
        <dbReference type="Proteomes" id="UP000054058"/>
    </source>
</evidence>
<gene>
    <name evidence="8" type="ORF">MUS1_14850</name>
</gene>
<dbReference type="PROSITE" id="PS50885">
    <property type="entry name" value="HAMP"/>
    <property type="match status" value="1"/>
</dbReference>
<dbReference type="PANTHER" id="PTHR32089">
    <property type="entry name" value="METHYL-ACCEPTING CHEMOTAXIS PROTEIN MCPB"/>
    <property type="match status" value="1"/>
</dbReference>
<dbReference type="GO" id="GO:0016020">
    <property type="term" value="C:membrane"/>
    <property type="evidence" value="ECO:0007669"/>
    <property type="project" value="UniProtKB-SubCell"/>
</dbReference>
<dbReference type="PROSITE" id="PS50111">
    <property type="entry name" value="CHEMOTAXIS_TRANSDUC_2"/>
    <property type="match status" value="1"/>
</dbReference>
<proteinExistence type="inferred from homology"/>
<comment type="similarity">
    <text evidence="3">Belongs to the methyl-accepting chemotaxis (MCP) protein family.</text>
</comment>
<dbReference type="EMBL" id="JAMB01000008">
    <property type="protein sequence ID" value="ETX10506.1"/>
    <property type="molecule type" value="Genomic_DNA"/>
</dbReference>
<dbReference type="SUPFAM" id="SSF58104">
    <property type="entry name" value="Methyl-accepting chemotaxis protein (MCP) signaling domain"/>
    <property type="match status" value="1"/>
</dbReference>
<accession>X7E5Q3</accession>
<comment type="caution">
    <text evidence="8">The sequence shown here is derived from an EMBL/GenBank/DDBJ whole genome shotgun (WGS) entry which is preliminary data.</text>
</comment>
<feature type="domain" description="Methyl-accepting transducer" evidence="6">
    <location>
        <begin position="455"/>
        <end position="681"/>
    </location>
</feature>
<keyword evidence="5" id="KW-0175">Coiled coil</keyword>
<name>X7E5Q3_9GAMM</name>
<dbReference type="STRING" id="1122207.MUS1_14850"/>
<dbReference type="Proteomes" id="UP000054058">
    <property type="component" value="Unassembled WGS sequence"/>
</dbReference>
<dbReference type="CDD" id="cd06225">
    <property type="entry name" value="HAMP"/>
    <property type="match status" value="1"/>
</dbReference>
<protein>
    <submittedName>
        <fullName evidence="8">Chemotaxis protein</fullName>
    </submittedName>
</protein>
<keyword evidence="2 4" id="KW-0807">Transducer</keyword>
<evidence type="ECO:0000259" key="6">
    <source>
        <dbReference type="PROSITE" id="PS50111"/>
    </source>
</evidence>
<dbReference type="eggNOG" id="COG0840">
    <property type="taxonomic scope" value="Bacteria"/>
</dbReference>
<comment type="subcellular location">
    <subcellularLocation>
        <location evidence="1">Membrane</location>
    </subcellularLocation>
</comment>
<dbReference type="PRINTS" id="PR00260">
    <property type="entry name" value="CHEMTRNSDUCR"/>
</dbReference>
<dbReference type="PANTHER" id="PTHR32089:SF112">
    <property type="entry name" value="LYSOZYME-LIKE PROTEIN-RELATED"/>
    <property type="match status" value="1"/>
</dbReference>
<sequence length="714" mass="79689">MSLKSSQMFLSQKERRWLPWFGNTGRISLFWSCYLNQEMYQNVEKTFEGIANTRVKLLNSWANNQWSQLEVLLDMVGNSFPNIKLNALEERKNIVPDVSEYFVIDVQGKVINSTAKERINKTDLEAKAVTAGLSNPFLHGPYIDQNTVSIGHSSSKFHDAVTLMFYLPIKQNGISVGAVCARVPNDVLGDLIQREAGHIYKESGDNYLFMVKSEHDQNILPGTALSRSRFEDSTFSHGENLKGGIKTNWETVKVRHHTEFEIRFTDPATKELHPGVRETIKNGQNLFVTYPGYSDYRHIPVIGKGVTFQLKGSPDTWGMMCEGDLEEVYRRRSINQKLIKSYLLASSLPLIVSTTLQAYTNLSVVMISSAAFASLALTGFFFNKLSTQKISRNMSQMTEMIQTIAEGEGNLKQRLNENLEHDETGDMGRWMNSFIDNLDSTMGQVISASTNVKRSNDFMVRTNEEARQASHYLESSVESMLKVFQQQVEEVQSASQTAQKLKKTMEQVAEETQSRLKEAKSGTQEIRDVVTTTADSVKSLDKKTNEIAGIITTISDITNQTNLLALNAAIEAARAGEHGRGFSVVADEVRSLASKTALAAEEIQAMLEGIQEETSNAVSFMEKGAENVDRNLQANEQSNTGDEALYELVDSMFEAILLLNDSNKENANTVQEMGVATEQMKRSIAALQNRSSRVGLSALKLDSLIGQFQVTEKS</sequence>
<dbReference type="SMART" id="SM00283">
    <property type="entry name" value="MA"/>
    <property type="match status" value="1"/>
</dbReference>
<dbReference type="Pfam" id="PF00672">
    <property type="entry name" value="HAMP"/>
    <property type="match status" value="1"/>
</dbReference>
<dbReference type="CDD" id="cd11386">
    <property type="entry name" value="MCP_signal"/>
    <property type="match status" value="1"/>
</dbReference>
<evidence type="ECO:0000256" key="3">
    <source>
        <dbReference type="ARBA" id="ARBA00029447"/>
    </source>
</evidence>
<evidence type="ECO:0000259" key="7">
    <source>
        <dbReference type="PROSITE" id="PS50885"/>
    </source>
</evidence>
<feature type="domain" description="HAMP" evidence="7">
    <location>
        <begin position="388"/>
        <end position="443"/>
    </location>
</feature>
<evidence type="ECO:0000256" key="4">
    <source>
        <dbReference type="PROSITE-ProRule" id="PRU00284"/>
    </source>
</evidence>
<dbReference type="GO" id="GO:0006935">
    <property type="term" value="P:chemotaxis"/>
    <property type="evidence" value="ECO:0007669"/>
    <property type="project" value="InterPro"/>
</dbReference>
<dbReference type="AlphaFoldDB" id="X7E5Q3"/>
<dbReference type="InterPro" id="IPR004090">
    <property type="entry name" value="Chemotax_Me-accpt_rcpt"/>
</dbReference>
<evidence type="ECO:0000256" key="2">
    <source>
        <dbReference type="ARBA" id="ARBA00023224"/>
    </source>
</evidence>
<reference evidence="8 9" key="1">
    <citation type="submission" date="2014-01" db="EMBL/GenBank/DDBJ databases">
        <title>Marinomonas ushuaiensis DSM 15871 Genome Sequencing.</title>
        <authorList>
            <person name="Lai Q."/>
            <person name="Shao Z.S."/>
        </authorList>
    </citation>
    <scope>NUCLEOTIDE SEQUENCE [LARGE SCALE GENOMIC DNA]</scope>
    <source>
        <strain evidence="8 9">DSM 15871</strain>
    </source>
</reference>
<dbReference type="Pfam" id="PF00015">
    <property type="entry name" value="MCPsignal"/>
    <property type="match status" value="1"/>
</dbReference>
<evidence type="ECO:0000256" key="1">
    <source>
        <dbReference type="ARBA" id="ARBA00004370"/>
    </source>
</evidence>
<dbReference type="InterPro" id="IPR003660">
    <property type="entry name" value="HAMP_dom"/>
</dbReference>
<dbReference type="Gene3D" id="1.10.287.950">
    <property type="entry name" value="Methyl-accepting chemotaxis protein"/>
    <property type="match status" value="1"/>
</dbReference>